<proteinExistence type="predicted"/>
<evidence type="ECO:0000256" key="1">
    <source>
        <dbReference type="SAM" id="SignalP"/>
    </source>
</evidence>
<dbReference type="RefSeq" id="WP_187478779.1">
    <property type="nucleotide sequence ID" value="NZ_CP060697.1"/>
</dbReference>
<feature type="chain" id="PRO_5028951601" evidence="1">
    <location>
        <begin position="26"/>
        <end position="173"/>
    </location>
</feature>
<dbReference type="InterPro" id="IPR024409">
    <property type="entry name" value="DUF3833"/>
</dbReference>
<evidence type="ECO:0000313" key="3">
    <source>
        <dbReference type="Proteomes" id="UP000515861"/>
    </source>
</evidence>
<organism evidence="2 3">
    <name type="scientific">Sphingomonas sabuli</name>
    <dbReference type="NCBI Taxonomy" id="2764186"/>
    <lineage>
        <taxon>Bacteria</taxon>
        <taxon>Pseudomonadati</taxon>
        <taxon>Pseudomonadota</taxon>
        <taxon>Alphaproteobacteria</taxon>
        <taxon>Sphingomonadales</taxon>
        <taxon>Sphingomonadaceae</taxon>
        <taxon>Sphingomonas</taxon>
    </lineage>
</organism>
<accession>A0A7G9KZM4</accession>
<protein>
    <submittedName>
        <fullName evidence="2">DUF3833 family protein</fullName>
    </submittedName>
</protein>
<dbReference type="Proteomes" id="UP000515861">
    <property type="component" value="Chromosome"/>
</dbReference>
<reference evidence="2 3" key="1">
    <citation type="submission" date="2020-08" db="EMBL/GenBank/DDBJ databases">
        <title>Sphingomonas sp. sand1-3 16S ribosomal RNA gene Genome sequencing and assembly.</title>
        <authorList>
            <person name="Kang M."/>
        </authorList>
    </citation>
    <scope>NUCLEOTIDE SEQUENCE [LARGE SCALE GENOMIC DNA]</scope>
    <source>
        <strain evidence="3">sand1-3</strain>
    </source>
</reference>
<dbReference type="AlphaFoldDB" id="A0A7G9KZM4"/>
<gene>
    <name evidence="2" type="ORF">H8M03_07060</name>
</gene>
<dbReference type="Pfam" id="PF12915">
    <property type="entry name" value="DUF3833"/>
    <property type="match status" value="1"/>
</dbReference>
<name>A0A7G9KZM4_9SPHN</name>
<keyword evidence="3" id="KW-1185">Reference proteome</keyword>
<dbReference type="PROSITE" id="PS51257">
    <property type="entry name" value="PROKAR_LIPOPROTEIN"/>
    <property type="match status" value="1"/>
</dbReference>
<evidence type="ECO:0000313" key="2">
    <source>
        <dbReference type="EMBL" id="QNM81823.1"/>
    </source>
</evidence>
<feature type="signal peptide" evidence="1">
    <location>
        <begin position="1"/>
        <end position="25"/>
    </location>
</feature>
<dbReference type="KEGG" id="ssau:H8M03_07060"/>
<sequence length="173" mass="18573">MRATRIALLIALTGLSGCVTMPRIAAPPVAAAVAPPFDPMTFFNGRLTGEGRLKKLFSGTVATAVESHGRVEHGVLYLTQTVREGAKPAETRTWSIRQVGPGRYAGKLDKTPNPIAGEAAGNRLHLSFVTRSGYAADQWLTLAPDGRSAYNEMRVRKFGIQVAALSEVIRKAD</sequence>
<dbReference type="EMBL" id="CP060697">
    <property type="protein sequence ID" value="QNM81823.1"/>
    <property type="molecule type" value="Genomic_DNA"/>
</dbReference>
<keyword evidence="1" id="KW-0732">Signal</keyword>